<dbReference type="PANTHER" id="PTHR30558:SF7">
    <property type="entry name" value="TOL-PAL SYSTEM PROTEIN TOLR"/>
    <property type="match status" value="1"/>
</dbReference>
<keyword evidence="5 8" id="KW-1133">Transmembrane helix</keyword>
<accession>A0A975ATD0</accession>
<evidence type="ECO:0000256" key="3">
    <source>
        <dbReference type="ARBA" id="ARBA00022475"/>
    </source>
</evidence>
<reference evidence="9 10" key="1">
    <citation type="submission" date="2021-03" db="EMBL/GenBank/DDBJ databases">
        <title>Lysobacter sp. nov. isolated from soil of gangwondo yeongwol, south Korea.</title>
        <authorList>
            <person name="Kim K.R."/>
            <person name="Kim K.H."/>
            <person name="Jeon C.O."/>
        </authorList>
    </citation>
    <scope>NUCLEOTIDE SEQUENCE [LARGE SCALE GENOMIC DNA]</scope>
    <source>
        <strain evidence="9 10">R19</strain>
    </source>
</reference>
<dbReference type="AlphaFoldDB" id="A0A975ATD0"/>
<evidence type="ECO:0000256" key="6">
    <source>
        <dbReference type="ARBA" id="ARBA00023136"/>
    </source>
</evidence>
<evidence type="ECO:0000313" key="9">
    <source>
        <dbReference type="EMBL" id="QSX79163.1"/>
    </source>
</evidence>
<keyword evidence="7" id="KW-0813">Transport</keyword>
<keyword evidence="10" id="KW-1185">Reference proteome</keyword>
<proteinExistence type="inferred from homology"/>
<sequence>MATSVFATGQRSEAMSQMNITPLVDVMLVLLVIFMISAPVLTGTLDMRLPQTGPERATIPPPRVTVQVQADGMFLLDGQMMGKAALAEALGDIARGAPTTIVAVKASQEAEYQSFTDALSAARRSGITNIALEN</sequence>
<gene>
    <name evidence="9" type="ORF">I8J32_004520</name>
</gene>
<comment type="subcellular location">
    <subcellularLocation>
        <location evidence="1">Cell membrane</location>
        <topology evidence="1">Single-pass membrane protein</topology>
    </subcellularLocation>
    <subcellularLocation>
        <location evidence="7">Cell membrane</location>
        <topology evidence="7">Single-pass type II membrane protein</topology>
    </subcellularLocation>
</comment>
<evidence type="ECO:0000256" key="7">
    <source>
        <dbReference type="RuleBase" id="RU003879"/>
    </source>
</evidence>
<dbReference type="GO" id="GO:0022857">
    <property type="term" value="F:transmembrane transporter activity"/>
    <property type="evidence" value="ECO:0007669"/>
    <property type="project" value="InterPro"/>
</dbReference>
<keyword evidence="7" id="KW-0653">Protein transport</keyword>
<dbReference type="GO" id="GO:0015031">
    <property type="term" value="P:protein transport"/>
    <property type="evidence" value="ECO:0007669"/>
    <property type="project" value="UniProtKB-KW"/>
</dbReference>
<evidence type="ECO:0000256" key="1">
    <source>
        <dbReference type="ARBA" id="ARBA00004162"/>
    </source>
</evidence>
<keyword evidence="6 8" id="KW-0472">Membrane</keyword>
<evidence type="ECO:0000256" key="8">
    <source>
        <dbReference type="SAM" id="Phobius"/>
    </source>
</evidence>
<dbReference type="GO" id="GO:0005886">
    <property type="term" value="C:plasma membrane"/>
    <property type="evidence" value="ECO:0007669"/>
    <property type="project" value="UniProtKB-SubCell"/>
</dbReference>
<dbReference type="Gene3D" id="3.30.420.270">
    <property type="match status" value="1"/>
</dbReference>
<dbReference type="InterPro" id="IPR003400">
    <property type="entry name" value="ExbD"/>
</dbReference>
<name>A0A975ATD0_9GAMM</name>
<organism evidence="9 10">
    <name type="scientific">Agrilutibacter solisilvae</name>
    <dbReference type="NCBI Taxonomy" id="2763317"/>
    <lineage>
        <taxon>Bacteria</taxon>
        <taxon>Pseudomonadati</taxon>
        <taxon>Pseudomonadota</taxon>
        <taxon>Gammaproteobacteria</taxon>
        <taxon>Lysobacterales</taxon>
        <taxon>Lysobacteraceae</taxon>
        <taxon>Agrilutibacter</taxon>
    </lineage>
</organism>
<dbReference type="RefSeq" id="WP_200614830.1">
    <property type="nucleotide sequence ID" value="NZ_CP071518.1"/>
</dbReference>
<evidence type="ECO:0000256" key="2">
    <source>
        <dbReference type="ARBA" id="ARBA00005811"/>
    </source>
</evidence>
<protein>
    <submittedName>
        <fullName evidence="9">Biopolymer transporter ExbD</fullName>
    </submittedName>
</protein>
<comment type="similarity">
    <text evidence="2 7">Belongs to the ExbD/TolR family.</text>
</comment>
<feature type="transmembrane region" description="Helical" evidence="8">
    <location>
        <begin position="20"/>
        <end position="41"/>
    </location>
</feature>
<dbReference type="KEGG" id="lsf:I8J32_004520"/>
<evidence type="ECO:0000256" key="4">
    <source>
        <dbReference type="ARBA" id="ARBA00022692"/>
    </source>
</evidence>
<dbReference type="Proteomes" id="UP000639274">
    <property type="component" value="Chromosome"/>
</dbReference>
<dbReference type="PANTHER" id="PTHR30558">
    <property type="entry name" value="EXBD MEMBRANE COMPONENT OF PMF-DRIVEN MACROMOLECULE IMPORT SYSTEM"/>
    <property type="match status" value="1"/>
</dbReference>
<evidence type="ECO:0000256" key="5">
    <source>
        <dbReference type="ARBA" id="ARBA00022989"/>
    </source>
</evidence>
<keyword evidence="3" id="KW-1003">Cell membrane</keyword>
<dbReference type="Pfam" id="PF02472">
    <property type="entry name" value="ExbD"/>
    <property type="match status" value="1"/>
</dbReference>
<evidence type="ECO:0000313" key="10">
    <source>
        <dbReference type="Proteomes" id="UP000639274"/>
    </source>
</evidence>
<dbReference type="EMBL" id="CP071518">
    <property type="protein sequence ID" value="QSX79163.1"/>
    <property type="molecule type" value="Genomic_DNA"/>
</dbReference>
<keyword evidence="4 7" id="KW-0812">Transmembrane</keyword>